<evidence type="ECO:0000256" key="1">
    <source>
        <dbReference type="SAM" id="Phobius"/>
    </source>
</evidence>
<proteinExistence type="predicted"/>
<keyword evidence="1" id="KW-0812">Transmembrane</keyword>
<accession>A0A2M8LFJ6</accession>
<organism evidence="2 3">
    <name type="scientific">Candidatus Uhrbacteria bacterium CG10_big_fil_rev_8_21_14_0_10_48_11</name>
    <dbReference type="NCBI Taxonomy" id="1975037"/>
    <lineage>
        <taxon>Bacteria</taxon>
        <taxon>Candidatus Uhriibacteriota</taxon>
    </lineage>
</organism>
<feature type="transmembrane region" description="Helical" evidence="1">
    <location>
        <begin position="12"/>
        <end position="34"/>
    </location>
</feature>
<keyword evidence="1" id="KW-1133">Transmembrane helix</keyword>
<protein>
    <recommendedName>
        <fullName evidence="4">Type II secretion system protein</fullName>
    </recommendedName>
</protein>
<name>A0A2M8LFJ6_9BACT</name>
<dbReference type="Proteomes" id="UP000231152">
    <property type="component" value="Unassembled WGS sequence"/>
</dbReference>
<evidence type="ECO:0000313" key="2">
    <source>
        <dbReference type="EMBL" id="PJE76220.1"/>
    </source>
</evidence>
<gene>
    <name evidence="2" type="ORF">COV04_00500</name>
</gene>
<keyword evidence="1" id="KW-0472">Membrane</keyword>
<comment type="caution">
    <text evidence="2">The sequence shown here is derived from an EMBL/GenBank/DDBJ whole genome shotgun (WGS) entry which is preliminary data.</text>
</comment>
<reference evidence="2 3" key="1">
    <citation type="submission" date="2017-09" db="EMBL/GenBank/DDBJ databases">
        <title>Depth-based differentiation of microbial function through sediment-hosted aquifers and enrichment of novel symbionts in the deep terrestrial subsurface.</title>
        <authorList>
            <person name="Probst A.J."/>
            <person name="Ladd B."/>
            <person name="Jarett J.K."/>
            <person name="Geller-Mcgrath D.E."/>
            <person name="Sieber C.M."/>
            <person name="Emerson J.B."/>
            <person name="Anantharaman K."/>
            <person name="Thomas B.C."/>
            <person name="Malmstrom R."/>
            <person name="Stieglmeier M."/>
            <person name="Klingl A."/>
            <person name="Woyke T."/>
            <person name="Ryan C.M."/>
            <person name="Banfield J.F."/>
        </authorList>
    </citation>
    <scope>NUCLEOTIDE SEQUENCE [LARGE SCALE GENOMIC DNA]</scope>
    <source>
        <strain evidence="2">CG10_big_fil_rev_8_21_14_0_10_48_11</strain>
    </source>
</reference>
<evidence type="ECO:0008006" key="4">
    <source>
        <dbReference type="Google" id="ProtNLM"/>
    </source>
</evidence>
<sequence>MEKKKKNFPAGISLFEAVVYIAFFVVIVGVVMTLTTQLIAINQSAQQTNEVTSSARYALDTMAQEVRHAKSVYTPTSSFDVSPGQLSLETTRDLVGNETTTYVDFYVDSGLLYLKREGSNSEQLTSDSVKVEALTFSYLNQSTVTPAVRMTLTIGSNDKGTDVNHRSITLVTTATMRSYAE</sequence>
<evidence type="ECO:0000313" key="3">
    <source>
        <dbReference type="Proteomes" id="UP000231152"/>
    </source>
</evidence>
<dbReference type="EMBL" id="PFET01000002">
    <property type="protein sequence ID" value="PJE76220.1"/>
    <property type="molecule type" value="Genomic_DNA"/>
</dbReference>
<dbReference type="AlphaFoldDB" id="A0A2M8LFJ6"/>